<dbReference type="AlphaFoldDB" id="A0A0B7NJ58"/>
<evidence type="ECO:0000313" key="3">
    <source>
        <dbReference type="Proteomes" id="UP000054107"/>
    </source>
</evidence>
<accession>A0A0B7NJ58</accession>
<keyword evidence="1" id="KW-0175">Coiled coil</keyword>
<dbReference type="STRING" id="35722.A0A0B7NJ58"/>
<feature type="coiled-coil region" evidence="1">
    <location>
        <begin position="112"/>
        <end position="139"/>
    </location>
</feature>
<dbReference type="EMBL" id="LN731785">
    <property type="protein sequence ID" value="CEP14968.1"/>
    <property type="molecule type" value="Genomic_DNA"/>
</dbReference>
<sequence length="403" mass="46286">MKTICSICLDEAGDSLIAFTNCGHVFDKDCSSKECKELKEKLEAANNRIKTLAKELDIASNQATVVQRDFQNSIKVSKQHKNKLDSALKELARVKLSQTELISQINETRPTIANLTLVNKKLTKKLSTSEENCNNLRQHVAHQNQILFQQHFRLTNKSNCVDCKKLESLDDNDWHSTPENLEELSQIQMKIRYHDLQEKYDCLVALHREMSMASAGITEETSVKTYIKNLETRLKDSTTREHRLEVRLERSGMQQSLAKELTISKQEKLKLESDLDAIKEAKSLIKAALDTSLETNRRLQRQKESCEKEVSNLQTSLENAAKEVQNWIEENRSLQKQLKSSKRQAKKLHSANVKATAEKDRLQHKFGEFSVQYFAFGRSLREFFVSQGFGENLDENWPESLLA</sequence>
<reference evidence="2 3" key="1">
    <citation type="submission" date="2014-09" db="EMBL/GenBank/DDBJ databases">
        <authorList>
            <person name="Ellenberger Sabrina"/>
        </authorList>
    </citation>
    <scope>NUCLEOTIDE SEQUENCE [LARGE SCALE GENOMIC DNA]</scope>
    <source>
        <strain evidence="2 3">CBS 412.66</strain>
    </source>
</reference>
<keyword evidence="3" id="KW-1185">Reference proteome</keyword>
<name>A0A0B7NJ58_9FUNG</name>
<dbReference type="Proteomes" id="UP000054107">
    <property type="component" value="Unassembled WGS sequence"/>
</dbReference>
<evidence type="ECO:0008006" key="4">
    <source>
        <dbReference type="Google" id="ProtNLM"/>
    </source>
</evidence>
<protein>
    <recommendedName>
        <fullName evidence="4">RING-type domain-containing protein</fullName>
    </recommendedName>
</protein>
<feature type="coiled-coil region" evidence="1">
    <location>
        <begin position="28"/>
        <end position="62"/>
    </location>
</feature>
<evidence type="ECO:0000256" key="1">
    <source>
        <dbReference type="SAM" id="Coils"/>
    </source>
</evidence>
<feature type="coiled-coil region" evidence="1">
    <location>
        <begin position="289"/>
        <end position="351"/>
    </location>
</feature>
<gene>
    <name evidence="2" type="primary">PARPA_09159.1 scaffold 35568</name>
</gene>
<proteinExistence type="predicted"/>
<organism evidence="2 3">
    <name type="scientific">Parasitella parasitica</name>
    <dbReference type="NCBI Taxonomy" id="35722"/>
    <lineage>
        <taxon>Eukaryota</taxon>
        <taxon>Fungi</taxon>
        <taxon>Fungi incertae sedis</taxon>
        <taxon>Mucoromycota</taxon>
        <taxon>Mucoromycotina</taxon>
        <taxon>Mucoromycetes</taxon>
        <taxon>Mucorales</taxon>
        <taxon>Mucorineae</taxon>
        <taxon>Mucoraceae</taxon>
        <taxon>Parasitella</taxon>
    </lineage>
</organism>
<dbReference type="SUPFAM" id="SSF57850">
    <property type="entry name" value="RING/U-box"/>
    <property type="match status" value="1"/>
</dbReference>
<dbReference type="OrthoDB" id="2849579at2759"/>
<evidence type="ECO:0000313" key="2">
    <source>
        <dbReference type="EMBL" id="CEP14968.1"/>
    </source>
</evidence>